<gene>
    <name evidence="2" type="ORF">WIS52_00750</name>
</gene>
<reference evidence="2 3" key="1">
    <citation type="submission" date="2024-03" db="EMBL/GenBank/DDBJ databases">
        <title>Draft genome sequence of Pseudonocardia nematodicida JCM 31783.</title>
        <authorList>
            <person name="Butdee W."/>
            <person name="Duangmal K."/>
        </authorList>
    </citation>
    <scope>NUCLEOTIDE SEQUENCE [LARGE SCALE GENOMIC DNA]</scope>
    <source>
        <strain evidence="2 3">JCM 31783</strain>
    </source>
</reference>
<dbReference type="RefSeq" id="WP_349296074.1">
    <property type="nucleotide sequence ID" value="NZ_JBEDNQ010000001.1"/>
</dbReference>
<feature type="compositionally biased region" description="Polar residues" evidence="1">
    <location>
        <begin position="1"/>
        <end position="15"/>
    </location>
</feature>
<dbReference type="Proteomes" id="UP001494902">
    <property type="component" value="Unassembled WGS sequence"/>
</dbReference>
<sequence>MSISPETRTSVSIPTPRTPAEDGVLPAAPPPAGPARVGADVCTCGHDRDAHEHYRAGSDCGACGADCRAFRSSAAPKARRRPRLFDRRR</sequence>
<name>A0ABV1K3E5_9PSEU</name>
<evidence type="ECO:0000313" key="3">
    <source>
        <dbReference type="Proteomes" id="UP001494902"/>
    </source>
</evidence>
<proteinExistence type="predicted"/>
<keyword evidence="3" id="KW-1185">Reference proteome</keyword>
<comment type="caution">
    <text evidence="2">The sequence shown here is derived from an EMBL/GenBank/DDBJ whole genome shotgun (WGS) entry which is preliminary data.</text>
</comment>
<protein>
    <submittedName>
        <fullName evidence="2">Uncharacterized protein</fullName>
    </submittedName>
</protein>
<organism evidence="2 3">
    <name type="scientific">Pseudonocardia nematodicida</name>
    <dbReference type="NCBI Taxonomy" id="1206997"/>
    <lineage>
        <taxon>Bacteria</taxon>
        <taxon>Bacillati</taxon>
        <taxon>Actinomycetota</taxon>
        <taxon>Actinomycetes</taxon>
        <taxon>Pseudonocardiales</taxon>
        <taxon>Pseudonocardiaceae</taxon>
        <taxon>Pseudonocardia</taxon>
    </lineage>
</organism>
<evidence type="ECO:0000256" key="1">
    <source>
        <dbReference type="SAM" id="MobiDB-lite"/>
    </source>
</evidence>
<feature type="region of interest" description="Disordered" evidence="1">
    <location>
        <begin position="1"/>
        <end position="37"/>
    </location>
</feature>
<dbReference type="EMBL" id="JBEDNQ010000001">
    <property type="protein sequence ID" value="MEQ3548982.1"/>
    <property type="molecule type" value="Genomic_DNA"/>
</dbReference>
<accession>A0ABV1K3E5</accession>
<evidence type="ECO:0000313" key="2">
    <source>
        <dbReference type="EMBL" id="MEQ3548982.1"/>
    </source>
</evidence>